<proteinExistence type="predicted"/>
<accession>A0A178K9B5</accession>
<evidence type="ECO:0000313" key="1">
    <source>
        <dbReference type="EMBL" id="OAN13314.1"/>
    </source>
</evidence>
<reference evidence="1 2" key="1">
    <citation type="submission" date="2016-03" db="EMBL/GenBank/DDBJ databases">
        <title>Photobacterium proteolyticum sp. nov. a protease producing bacterium isolated from ocean sediments of Laizhou Bay.</title>
        <authorList>
            <person name="Li Y."/>
        </authorList>
    </citation>
    <scope>NUCLEOTIDE SEQUENCE [LARGE SCALE GENOMIC DNA]</scope>
    <source>
        <strain evidence="1 2">R-40508</strain>
    </source>
</reference>
<dbReference type="AlphaFoldDB" id="A0A178K9B5"/>
<evidence type="ECO:0000313" key="2">
    <source>
        <dbReference type="Proteomes" id="UP000078503"/>
    </source>
</evidence>
<name>A0A178K9B5_9GAMM</name>
<organism evidence="1 2">
    <name type="scientific">Photobacterium jeanii</name>
    <dbReference type="NCBI Taxonomy" id="858640"/>
    <lineage>
        <taxon>Bacteria</taxon>
        <taxon>Pseudomonadati</taxon>
        <taxon>Pseudomonadota</taxon>
        <taxon>Gammaproteobacteria</taxon>
        <taxon>Vibrionales</taxon>
        <taxon>Vibrionaceae</taxon>
        <taxon>Photobacterium</taxon>
    </lineage>
</organism>
<protein>
    <submittedName>
        <fullName evidence="1">Uncharacterized protein</fullName>
    </submittedName>
</protein>
<keyword evidence="2" id="KW-1185">Reference proteome</keyword>
<comment type="caution">
    <text evidence="1">The sequence shown here is derived from an EMBL/GenBank/DDBJ whole genome shotgun (WGS) entry which is preliminary data.</text>
</comment>
<gene>
    <name evidence="1" type="ORF">A3K86_16815</name>
</gene>
<sequence length="110" mass="12829">MSAVVHIQLTDKLVSLKQIIELKVRAEIANKVHEAQLRREGKEWRLNAHAKSYVEHYDIDAEVNRAIEHFQRNGFFVLVNDKQITALNQMIVWREDLRITFLQLVPLIGG</sequence>
<dbReference type="EMBL" id="LVHF01000029">
    <property type="protein sequence ID" value="OAN13314.1"/>
    <property type="molecule type" value="Genomic_DNA"/>
</dbReference>
<dbReference type="Proteomes" id="UP000078503">
    <property type="component" value="Unassembled WGS sequence"/>
</dbReference>